<gene>
    <name evidence="3" type="ORF">C7K25_06840</name>
</gene>
<dbReference type="RefSeq" id="WP_026936641.1">
    <property type="nucleotide sequence ID" value="NZ_CP028426.1"/>
</dbReference>
<name>A0ABT7C8M1_9MICO</name>
<sequence length="219" mass="22845">MTAKRLKQLCILGTLLAAGLAMLTLTQPWAALSLHTSEFERDFTHSGGDAGTAIMGLAIAGLAAGGALAIAGRFFRYVIAILVVILGVGITIAAAVGMGDPALGFYPEVRQFSGITDAAGVREIVNQGTMTTTGWPVVAVVAGILLTLAAVATIVTARHWPESSRKYSRTRLVAEDGTTVIPEDDRVSQWDALSAGDDPTDGDEPGEHDDPRETTAEGK</sequence>
<keyword evidence="2" id="KW-0812">Transmembrane</keyword>
<protein>
    <recommendedName>
        <fullName evidence="5">Peptidase</fullName>
    </recommendedName>
</protein>
<feature type="transmembrane region" description="Helical" evidence="2">
    <location>
        <begin position="50"/>
        <end position="70"/>
    </location>
</feature>
<proteinExistence type="predicted"/>
<dbReference type="Proteomes" id="UP001170379">
    <property type="component" value="Unassembled WGS sequence"/>
</dbReference>
<feature type="compositionally biased region" description="Acidic residues" evidence="1">
    <location>
        <begin position="198"/>
        <end position="207"/>
    </location>
</feature>
<keyword evidence="4" id="KW-1185">Reference proteome</keyword>
<evidence type="ECO:0008006" key="5">
    <source>
        <dbReference type="Google" id="ProtNLM"/>
    </source>
</evidence>
<keyword evidence="2" id="KW-1133">Transmembrane helix</keyword>
<reference evidence="3" key="2">
    <citation type="journal article" date="2022" name="Sci. Rep.">
        <title>In silico prediction of the enzymes involved in the degradation of the herbicide molinate by Gulosibacter molinativorax ON4T.</title>
        <authorList>
            <person name="Lopes A.R."/>
            <person name="Bunin E."/>
            <person name="Viana A.T."/>
            <person name="Froufe H."/>
            <person name="Munoz-Merida A."/>
            <person name="Pinho D."/>
            <person name="Figueiredo J."/>
            <person name="Barroso C."/>
            <person name="Vaz-Moreira I."/>
            <person name="Bellanger X."/>
            <person name="Egas C."/>
            <person name="Nunes O.C."/>
        </authorList>
    </citation>
    <scope>NUCLEOTIDE SEQUENCE</scope>
    <source>
        <strain evidence="3">ON4</strain>
    </source>
</reference>
<evidence type="ECO:0000256" key="1">
    <source>
        <dbReference type="SAM" id="MobiDB-lite"/>
    </source>
</evidence>
<feature type="transmembrane region" description="Helical" evidence="2">
    <location>
        <begin position="77"/>
        <end position="98"/>
    </location>
</feature>
<accession>A0ABT7C8M1</accession>
<dbReference type="InterPro" id="IPR019051">
    <property type="entry name" value="Trp_biosyn_TM_oprn/chp"/>
</dbReference>
<organism evidence="3 4">
    <name type="scientific">Gulosibacter molinativorax</name>
    <dbReference type="NCBI Taxonomy" id="256821"/>
    <lineage>
        <taxon>Bacteria</taxon>
        <taxon>Bacillati</taxon>
        <taxon>Actinomycetota</taxon>
        <taxon>Actinomycetes</taxon>
        <taxon>Micrococcales</taxon>
        <taxon>Microbacteriaceae</taxon>
        <taxon>Gulosibacter</taxon>
    </lineage>
</organism>
<comment type="caution">
    <text evidence="3">The sequence shown here is derived from an EMBL/GenBank/DDBJ whole genome shotgun (WGS) entry which is preliminary data.</text>
</comment>
<dbReference type="EMBL" id="PXVD01000009">
    <property type="protein sequence ID" value="MDJ1371082.1"/>
    <property type="molecule type" value="Genomic_DNA"/>
</dbReference>
<feature type="compositionally biased region" description="Basic and acidic residues" evidence="1">
    <location>
        <begin position="208"/>
        <end position="219"/>
    </location>
</feature>
<evidence type="ECO:0000256" key="2">
    <source>
        <dbReference type="SAM" id="Phobius"/>
    </source>
</evidence>
<evidence type="ECO:0000313" key="4">
    <source>
        <dbReference type="Proteomes" id="UP001170379"/>
    </source>
</evidence>
<reference evidence="3" key="1">
    <citation type="submission" date="2018-03" db="EMBL/GenBank/DDBJ databases">
        <authorList>
            <person name="Nunes O.C."/>
            <person name="Lopes A.R."/>
            <person name="Froufe H."/>
            <person name="Munoz-Merida A."/>
            <person name="Barroso C."/>
            <person name="Egas C."/>
        </authorList>
    </citation>
    <scope>NUCLEOTIDE SEQUENCE</scope>
    <source>
        <strain evidence="3">ON4</strain>
    </source>
</reference>
<feature type="region of interest" description="Disordered" evidence="1">
    <location>
        <begin position="178"/>
        <end position="219"/>
    </location>
</feature>
<dbReference type="Pfam" id="PF09534">
    <property type="entry name" value="Trp_oprn_chp"/>
    <property type="match status" value="1"/>
</dbReference>
<keyword evidence="2" id="KW-0472">Membrane</keyword>
<feature type="transmembrane region" description="Helical" evidence="2">
    <location>
        <begin position="135"/>
        <end position="157"/>
    </location>
</feature>
<evidence type="ECO:0000313" key="3">
    <source>
        <dbReference type="EMBL" id="MDJ1371082.1"/>
    </source>
</evidence>